<reference evidence="1" key="2">
    <citation type="submission" date="2022-01" db="EMBL/GenBank/DDBJ databases">
        <authorList>
            <person name="Yamashiro T."/>
            <person name="Shiraishi A."/>
            <person name="Satake H."/>
            <person name="Nakayama K."/>
        </authorList>
    </citation>
    <scope>NUCLEOTIDE SEQUENCE</scope>
</reference>
<dbReference type="Proteomes" id="UP001151760">
    <property type="component" value="Unassembled WGS sequence"/>
</dbReference>
<evidence type="ECO:0000313" key="2">
    <source>
        <dbReference type="Proteomes" id="UP001151760"/>
    </source>
</evidence>
<dbReference type="InterPro" id="IPR002110">
    <property type="entry name" value="Ankyrin_rpt"/>
</dbReference>
<reference evidence="1" key="1">
    <citation type="journal article" date="2022" name="Int. J. Mol. Sci.">
        <title>Draft Genome of Tanacetum Coccineum: Genomic Comparison of Closely Related Tanacetum-Family Plants.</title>
        <authorList>
            <person name="Yamashiro T."/>
            <person name="Shiraishi A."/>
            <person name="Nakayama K."/>
            <person name="Satake H."/>
        </authorList>
    </citation>
    <scope>NUCLEOTIDE SEQUENCE</scope>
</reference>
<name>A0ABQ5FPV5_9ASTR</name>
<gene>
    <name evidence="1" type="ORF">Tco_1016649</name>
</gene>
<dbReference type="PANTHER" id="PTHR47303:SF1">
    <property type="entry name" value="NF-KAPPA-B INHIBITOR BETA"/>
    <property type="match status" value="1"/>
</dbReference>
<dbReference type="SUPFAM" id="SSF48403">
    <property type="entry name" value="Ankyrin repeat"/>
    <property type="match status" value="1"/>
</dbReference>
<dbReference type="InterPro" id="IPR036770">
    <property type="entry name" value="Ankyrin_rpt-contain_sf"/>
</dbReference>
<evidence type="ECO:0000313" key="1">
    <source>
        <dbReference type="EMBL" id="GJT65169.1"/>
    </source>
</evidence>
<keyword evidence="2" id="KW-1185">Reference proteome</keyword>
<dbReference type="PANTHER" id="PTHR47303">
    <property type="match status" value="1"/>
</dbReference>
<sequence length="428" mass="48800">MQDIIPQQVEAFKAYMDYHWKTSLSQSDPDIPCVMGYLLQSTVKDLEEFSLSIDLEANVEYQTASISRSDGSQIISEIFFPSCLGGRHDSVNMTRFASWMVIDGFEVLSLEILLSISIRSIRLRCKIVKIIGRYESLLKGWILGSINQEVHNHVYNCSDPKVIWQKIVALYPANQSHSIAIDIRQLGVQANDNLNAELGKKLRIVALEWHWWKAKAILKKYKDAATNSISDNGNTLLHIVVREGHNYFVKELLNFIQDGTLIEEQNLNGETALHTAVIVDNIYAVELLVKKRKELLGILNNDSKVPLINLELCVKLLNKAISTKQYDLALMFLKIDPLLSLATRDDDVLMAITINFPSKLEFWEALMSLNEQSFVELPSSAQPESMRKTQPFSEAALIEDPEDKNLKKRRDKFEWIRSSTYLPEVKLS</sequence>
<dbReference type="Gene3D" id="1.25.40.20">
    <property type="entry name" value="Ankyrin repeat-containing domain"/>
    <property type="match status" value="1"/>
</dbReference>
<protein>
    <submittedName>
        <fullName evidence="1">Ankyrin repeat-containing protein</fullName>
    </submittedName>
</protein>
<organism evidence="1 2">
    <name type="scientific">Tanacetum coccineum</name>
    <dbReference type="NCBI Taxonomy" id="301880"/>
    <lineage>
        <taxon>Eukaryota</taxon>
        <taxon>Viridiplantae</taxon>
        <taxon>Streptophyta</taxon>
        <taxon>Embryophyta</taxon>
        <taxon>Tracheophyta</taxon>
        <taxon>Spermatophyta</taxon>
        <taxon>Magnoliopsida</taxon>
        <taxon>eudicotyledons</taxon>
        <taxon>Gunneridae</taxon>
        <taxon>Pentapetalae</taxon>
        <taxon>asterids</taxon>
        <taxon>campanulids</taxon>
        <taxon>Asterales</taxon>
        <taxon>Asteraceae</taxon>
        <taxon>Asteroideae</taxon>
        <taxon>Anthemideae</taxon>
        <taxon>Anthemidinae</taxon>
        <taxon>Tanacetum</taxon>
    </lineage>
</organism>
<dbReference type="Pfam" id="PF12796">
    <property type="entry name" value="Ank_2"/>
    <property type="match status" value="1"/>
</dbReference>
<accession>A0ABQ5FPV5</accession>
<comment type="caution">
    <text evidence="1">The sequence shown here is derived from an EMBL/GenBank/DDBJ whole genome shotgun (WGS) entry which is preliminary data.</text>
</comment>
<dbReference type="SMART" id="SM00248">
    <property type="entry name" value="ANK"/>
    <property type="match status" value="2"/>
</dbReference>
<proteinExistence type="predicted"/>
<dbReference type="EMBL" id="BQNB010017609">
    <property type="protein sequence ID" value="GJT65169.1"/>
    <property type="molecule type" value="Genomic_DNA"/>
</dbReference>